<dbReference type="AlphaFoldDB" id="A0A176RTP0"/>
<organism evidence="1 2">
    <name type="scientific">Candidatus Thiomargarita nelsonii</name>
    <dbReference type="NCBI Taxonomy" id="1003181"/>
    <lineage>
        <taxon>Bacteria</taxon>
        <taxon>Pseudomonadati</taxon>
        <taxon>Pseudomonadota</taxon>
        <taxon>Gammaproteobacteria</taxon>
        <taxon>Thiotrichales</taxon>
        <taxon>Thiotrichaceae</taxon>
        <taxon>Thiomargarita</taxon>
    </lineage>
</organism>
<gene>
    <name evidence="1" type="ORF">THIOM_005273</name>
</gene>
<proteinExistence type="predicted"/>
<name>A0A176RTP0_9GAMM</name>
<sequence length="69" mass="8431">MEESNMYDYEIEEIMRIRQEISDENKNDLNNLAKYYQEIEDKLRSSGKYKFVDQTYNNSYPKPRLQPIT</sequence>
<keyword evidence="2" id="KW-1185">Reference proteome</keyword>
<dbReference type="Proteomes" id="UP000076962">
    <property type="component" value="Unassembled WGS sequence"/>
</dbReference>
<evidence type="ECO:0000313" key="1">
    <source>
        <dbReference type="EMBL" id="OAD19108.1"/>
    </source>
</evidence>
<evidence type="ECO:0000313" key="2">
    <source>
        <dbReference type="Proteomes" id="UP000076962"/>
    </source>
</evidence>
<accession>A0A176RTP0</accession>
<reference evidence="1 2" key="1">
    <citation type="submission" date="2016-05" db="EMBL/GenBank/DDBJ databases">
        <title>Single-cell genome of chain-forming Candidatus Thiomargarita nelsonii and comparison to other large sulfur-oxidizing bacteria.</title>
        <authorList>
            <person name="Winkel M."/>
            <person name="Salman V."/>
            <person name="Woyke T."/>
            <person name="Schulz-Vogt H."/>
            <person name="Richter M."/>
            <person name="Flood B."/>
            <person name="Bailey J."/>
            <person name="Amann R."/>
            <person name="Mussmann M."/>
        </authorList>
    </citation>
    <scope>NUCLEOTIDE SEQUENCE [LARGE SCALE GENOMIC DNA]</scope>
    <source>
        <strain evidence="1 2">THI036</strain>
    </source>
</reference>
<protein>
    <submittedName>
        <fullName evidence="1">Uncharacterized protein</fullName>
    </submittedName>
</protein>
<dbReference type="EMBL" id="LUTY01002942">
    <property type="protein sequence ID" value="OAD19108.1"/>
    <property type="molecule type" value="Genomic_DNA"/>
</dbReference>
<comment type="caution">
    <text evidence="1">The sequence shown here is derived from an EMBL/GenBank/DDBJ whole genome shotgun (WGS) entry which is preliminary data.</text>
</comment>